<feature type="domain" description="DUF5641" evidence="1">
    <location>
        <begin position="29"/>
        <end position="102"/>
    </location>
</feature>
<name>A0A4Y2W902_ARAVE</name>
<accession>A0A4Y2W902</accession>
<comment type="caution">
    <text evidence="2">The sequence shown here is derived from an EMBL/GenBank/DDBJ whole genome shotgun (WGS) entry which is preliminary data.</text>
</comment>
<organism evidence="2 3">
    <name type="scientific">Araneus ventricosus</name>
    <name type="common">Orbweaver spider</name>
    <name type="synonym">Epeira ventricosa</name>
    <dbReference type="NCBI Taxonomy" id="182803"/>
    <lineage>
        <taxon>Eukaryota</taxon>
        <taxon>Metazoa</taxon>
        <taxon>Ecdysozoa</taxon>
        <taxon>Arthropoda</taxon>
        <taxon>Chelicerata</taxon>
        <taxon>Arachnida</taxon>
        <taxon>Araneae</taxon>
        <taxon>Araneomorphae</taxon>
        <taxon>Entelegynae</taxon>
        <taxon>Araneoidea</taxon>
        <taxon>Araneidae</taxon>
        <taxon>Araneus</taxon>
    </lineage>
</organism>
<dbReference type="EMBL" id="BGPR01057047">
    <property type="protein sequence ID" value="GBO33472.1"/>
    <property type="molecule type" value="Genomic_DNA"/>
</dbReference>
<dbReference type="AlphaFoldDB" id="A0A4Y2W902"/>
<dbReference type="Proteomes" id="UP000499080">
    <property type="component" value="Unassembled WGS sequence"/>
</dbReference>
<dbReference type="Pfam" id="PF18701">
    <property type="entry name" value="DUF5641"/>
    <property type="match status" value="1"/>
</dbReference>
<evidence type="ECO:0000259" key="1">
    <source>
        <dbReference type="Pfam" id="PF18701"/>
    </source>
</evidence>
<reference evidence="2 3" key="1">
    <citation type="journal article" date="2019" name="Sci. Rep.">
        <title>Orb-weaving spider Araneus ventricosus genome elucidates the spidroin gene catalogue.</title>
        <authorList>
            <person name="Kono N."/>
            <person name="Nakamura H."/>
            <person name="Ohtoshi R."/>
            <person name="Moran D.A.P."/>
            <person name="Shinohara A."/>
            <person name="Yoshida Y."/>
            <person name="Fujiwara M."/>
            <person name="Mori M."/>
            <person name="Tomita M."/>
            <person name="Arakawa K."/>
        </authorList>
    </citation>
    <scope>NUCLEOTIDE SEQUENCE [LARGE SCALE GENOMIC DNA]</scope>
</reference>
<proteinExistence type="predicted"/>
<dbReference type="InterPro" id="IPR040676">
    <property type="entry name" value="DUF5641"/>
</dbReference>
<dbReference type="OrthoDB" id="6423385at2759"/>
<keyword evidence="3" id="KW-1185">Reference proteome</keyword>
<sequence length="142" mass="16344">MFSMTNSSLDVSDLSDFAKLQKRVKFRAKLLKKIRGRFQKEYLLVQKTEKATARTLKVGEVVLVENPNKKRLYWPLDRIIELIPSRIRIFKLQCCNSVIIRLTQRDFPFEIQLTEVDLSNGAVLEAESPAEVPNYSPSTVAD</sequence>
<evidence type="ECO:0000313" key="3">
    <source>
        <dbReference type="Proteomes" id="UP000499080"/>
    </source>
</evidence>
<gene>
    <name evidence="2" type="ORF">AVEN_31634_1</name>
</gene>
<protein>
    <recommendedName>
        <fullName evidence="1">DUF5641 domain-containing protein</fullName>
    </recommendedName>
</protein>
<evidence type="ECO:0000313" key="2">
    <source>
        <dbReference type="EMBL" id="GBO33472.1"/>
    </source>
</evidence>